<organism evidence="1 2">
    <name type="scientific">Plakobranchus ocellatus</name>
    <dbReference type="NCBI Taxonomy" id="259542"/>
    <lineage>
        <taxon>Eukaryota</taxon>
        <taxon>Metazoa</taxon>
        <taxon>Spiralia</taxon>
        <taxon>Lophotrochozoa</taxon>
        <taxon>Mollusca</taxon>
        <taxon>Gastropoda</taxon>
        <taxon>Heterobranchia</taxon>
        <taxon>Euthyneura</taxon>
        <taxon>Panpulmonata</taxon>
        <taxon>Sacoglossa</taxon>
        <taxon>Placobranchoidea</taxon>
        <taxon>Plakobranchidae</taxon>
        <taxon>Plakobranchus</taxon>
    </lineage>
</organism>
<gene>
    <name evidence="1" type="ORF">PoB_005535800</name>
</gene>
<evidence type="ECO:0000313" key="2">
    <source>
        <dbReference type="Proteomes" id="UP000735302"/>
    </source>
</evidence>
<dbReference type="Proteomes" id="UP000735302">
    <property type="component" value="Unassembled WGS sequence"/>
</dbReference>
<dbReference type="AlphaFoldDB" id="A0AAV4CAF2"/>
<dbReference type="EMBL" id="BLXT01006084">
    <property type="protein sequence ID" value="GFO28853.1"/>
    <property type="molecule type" value="Genomic_DNA"/>
</dbReference>
<proteinExistence type="predicted"/>
<evidence type="ECO:0000313" key="1">
    <source>
        <dbReference type="EMBL" id="GFO28853.1"/>
    </source>
</evidence>
<accession>A0AAV4CAF2</accession>
<keyword evidence="2" id="KW-1185">Reference proteome</keyword>
<reference evidence="1 2" key="1">
    <citation type="journal article" date="2021" name="Elife">
        <title>Chloroplast acquisition without the gene transfer in kleptoplastic sea slugs, Plakobranchus ocellatus.</title>
        <authorList>
            <person name="Maeda T."/>
            <person name="Takahashi S."/>
            <person name="Yoshida T."/>
            <person name="Shimamura S."/>
            <person name="Takaki Y."/>
            <person name="Nagai Y."/>
            <person name="Toyoda A."/>
            <person name="Suzuki Y."/>
            <person name="Arimoto A."/>
            <person name="Ishii H."/>
            <person name="Satoh N."/>
            <person name="Nishiyama T."/>
            <person name="Hasebe M."/>
            <person name="Maruyama T."/>
            <person name="Minagawa J."/>
            <person name="Obokata J."/>
            <person name="Shigenobu S."/>
        </authorList>
    </citation>
    <scope>NUCLEOTIDE SEQUENCE [LARGE SCALE GENOMIC DNA]</scope>
</reference>
<comment type="caution">
    <text evidence="1">The sequence shown here is derived from an EMBL/GenBank/DDBJ whole genome shotgun (WGS) entry which is preliminary data.</text>
</comment>
<protein>
    <submittedName>
        <fullName evidence="1">Uncharacterized protein</fullName>
    </submittedName>
</protein>
<name>A0AAV4CAF2_9GAST</name>
<sequence length="87" mass="9863">MEEISNQRLPLQMVLVASGTLRPVSIPKQQVMEVSITTTTRYLEGALSFPSWLGFFLEMSLAKYGYSAVYEQFSYPEQAHLYVGHSL</sequence>